<dbReference type="AlphaFoldDB" id="A0A814SXT9"/>
<feature type="compositionally biased region" description="Polar residues" evidence="1">
    <location>
        <begin position="19"/>
        <end position="29"/>
    </location>
</feature>
<reference evidence="2" key="1">
    <citation type="submission" date="2021-02" db="EMBL/GenBank/DDBJ databases">
        <authorList>
            <person name="Nowell W R."/>
        </authorList>
    </citation>
    <scope>NUCLEOTIDE SEQUENCE</scope>
    <source>
        <strain evidence="2">Ploen Becks lab</strain>
    </source>
</reference>
<protein>
    <submittedName>
        <fullName evidence="2">Uncharacterized protein</fullName>
    </submittedName>
</protein>
<accession>A0A814SXT9</accession>
<evidence type="ECO:0000313" key="3">
    <source>
        <dbReference type="Proteomes" id="UP000663879"/>
    </source>
</evidence>
<dbReference type="EMBL" id="CAJNOC010012410">
    <property type="protein sequence ID" value="CAF1153550.1"/>
    <property type="molecule type" value="Genomic_DNA"/>
</dbReference>
<comment type="caution">
    <text evidence="2">The sequence shown here is derived from an EMBL/GenBank/DDBJ whole genome shotgun (WGS) entry which is preliminary data.</text>
</comment>
<evidence type="ECO:0000256" key="1">
    <source>
        <dbReference type="SAM" id="MobiDB-lite"/>
    </source>
</evidence>
<dbReference type="Proteomes" id="UP000663879">
    <property type="component" value="Unassembled WGS sequence"/>
</dbReference>
<name>A0A814SXT9_9BILA</name>
<proteinExistence type="predicted"/>
<keyword evidence="3" id="KW-1185">Reference proteome</keyword>
<evidence type="ECO:0000313" key="2">
    <source>
        <dbReference type="EMBL" id="CAF1153550.1"/>
    </source>
</evidence>
<gene>
    <name evidence="2" type="ORF">OXX778_LOCUS23380</name>
</gene>
<feature type="non-terminal residue" evidence="2">
    <location>
        <position position="1"/>
    </location>
</feature>
<organism evidence="2 3">
    <name type="scientific">Brachionus calyciflorus</name>
    <dbReference type="NCBI Taxonomy" id="104777"/>
    <lineage>
        <taxon>Eukaryota</taxon>
        <taxon>Metazoa</taxon>
        <taxon>Spiralia</taxon>
        <taxon>Gnathifera</taxon>
        <taxon>Rotifera</taxon>
        <taxon>Eurotatoria</taxon>
        <taxon>Monogononta</taxon>
        <taxon>Pseudotrocha</taxon>
        <taxon>Ploima</taxon>
        <taxon>Brachionidae</taxon>
        <taxon>Brachionus</taxon>
    </lineage>
</organism>
<sequence>VGRPTKEESQRWKELVSMRNISRPSQHPSASPDVIMLDEPRSSNTDTFYPDDENI</sequence>
<feature type="region of interest" description="Disordered" evidence="1">
    <location>
        <begin position="1"/>
        <end position="55"/>
    </location>
</feature>
<feature type="compositionally biased region" description="Basic and acidic residues" evidence="1">
    <location>
        <begin position="1"/>
        <end position="16"/>
    </location>
</feature>